<sequence length="339" mass="37240">MRKLEHSDHRTPEFVGRAISHLGELGAHAEWTRHSDEDGRAVSGTLVISAEGRRHEFQTLASTTVTKADVAMLPHDRKTILISEQVAPTRALQLKDHGWGGYADAAGNASLRADGLIIEITGKRSSGTTPVATAAPFTRAGLPVTYSLLTANEHFGITPSQRSLAASSGASLGTVNRVVRALRERTPSMLQGKHNQLLRASALEREWISAYTAMQPSTWPEERFTSTVWRSPSELLEASLPPNALLGSEAAAARLGAPIRPATVLIHFDGDTHARRELIQEGRLRRADDGMIRLRPAFWKFSPVPTFNQTAPRLLVRADLLLENDPRIDEIRTEYFGDE</sequence>
<proteinExistence type="predicted"/>
<dbReference type="KEGG" id="bkr:AAFP32_03010"/>
<protein>
    <submittedName>
        <fullName evidence="1">Type IV toxin-antitoxin system AbiEi family antitoxin</fullName>
    </submittedName>
</protein>
<name>A0AAU7UMP0_9MICO</name>
<dbReference type="RefSeq" id="WP_350270590.1">
    <property type="nucleotide sequence ID" value="NZ_CP158281.1"/>
</dbReference>
<evidence type="ECO:0000313" key="1">
    <source>
        <dbReference type="EMBL" id="XBV89713.1"/>
    </source>
</evidence>
<dbReference type="AlphaFoldDB" id="A0AAU7UMP0"/>
<accession>A0AAU7UMP0</accession>
<dbReference type="Pfam" id="PF09952">
    <property type="entry name" value="AbiEi_2"/>
    <property type="match status" value="1"/>
</dbReference>
<dbReference type="EMBL" id="CP158281">
    <property type="protein sequence ID" value="XBV89713.1"/>
    <property type="molecule type" value="Genomic_DNA"/>
</dbReference>
<gene>
    <name evidence="1" type="ORF">AAFP32_03010</name>
</gene>
<dbReference type="InterPro" id="IPR019238">
    <property type="entry name" value="AbiEi_2"/>
</dbReference>
<organism evidence="1">
    <name type="scientific">Brevibacterium koreense</name>
    <dbReference type="NCBI Taxonomy" id="3140787"/>
    <lineage>
        <taxon>Bacteria</taxon>
        <taxon>Bacillati</taxon>
        <taxon>Actinomycetota</taxon>
        <taxon>Actinomycetes</taxon>
        <taxon>Micrococcales</taxon>
        <taxon>Brevibacteriaceae</taxon>
        <taxon>Brevibacterium</taxon>
    </lineage>
</organism>
<reference evidence="1" key="1">
    <citation type="submission" date="2024-06" db="EMBL/GenBank/DDBJ databases">
        <title>Brevibacterium koreense sp. nov., isolated from jogae-jeotgal, a Korean fermented seafood.</title>
        <authorList>
            <person name="Whon T.W."/>
            <person name="Nam S."/>
            <person name="Kim Y."/>
        </authorList>
    </citation>
    <scope>NUCLEOTIDE SEQUENCE</scope>
    <source>
        <strain evidence="1">CBA3109</strain>
    </source>
</reference>